<dbReference type="RefSeq" id="WP_178362060.1">
    <property type="nucleotide sequence ID" value="NZ_JABFYL010000050.1"/>
</dbReference>
<dbReference type="InterPro" id="IPR036661">
    <property type="entry name" value="Luciferase-like_sf"/>
</dbReference>
<evidence type="ECO:0000313" key="2">
    <source>
        <dbReference type="EMBL" id="NVN53862.1"/>
    </source>
</evidence>
<dbReference type="Proteomes" id="UP000570517">
    <property type="component" value="Unassembled WGS sequence"/>
</dbReference>
<dbReference type="Gene3D" id="3.20.20.30">
    <property type="entry name" value="Luciferase-like domain"/>
    <property type="match status" value="1"/>
</dbReference>
<organism evidence="2 3">
    <name type="scientific">Mycolicibacterium hippocampi</name>
    <dbReference type="NCBI Taxonomy" id="659824"/>
    <lineage>
        <taxon>Bacteria</taxon>
        <taxon>Bacillati</taxon>
        <taxon>Actinomycetota</taxon>
        <taxon>Actinomycetes</taxon>
        <taxon>Mycobacteriales</taxon>
        <taxon>Mycobacteriaceae</taxon>
        <taxon>Mycolicibacterium</taxon>
    </lineage>
</organism>
<dbReference type="InterPro" id="IPR011251">
    <property type="entry name" value="Luciferase-like_dom"/>
</dbReference>
<dbReference type="CDD" id="cd01097">
    <property type="entry name" value="Tetrahydromethanopterin_reductase"/>
    <property type="match status" value="1"/>
</dbReference>
<evidence type="ECO:0000259" key="1">
    <source>
        <dbReference type="Pfam" id="PF00296"/>
    </source>
</evidence>
<evidence type="ECO:0000313" key="3">
    <source>
        <dbReference type="Proteomes" id="UP000570517"/>
    </source>
</evidence>
<dbReference type="GO" id="GO:0016705">
    <property type="term" value="F:oxidoreductase activity, acting on paired donors, with incorporation or reduction of molecular oxygen"/>
    <property type="evidence" value="ECO:0007669"/>
    <property type="project" value="InterPro"/>
</dbReference>
<reference evidence="2 3" key="1">
    <citation type="submission" date="2020-05" db="EMBL/GenBank/DDBJ databases">
        <title>Draft genome sequence of Mycobacterium hippocampi DL, isolated from European seabass, Dicentrarchus labrax, reared in fish farms.</title>
        <authorList>
            <person name="Stathopoulou P."/>
            <person name="Asimakis E."/>
            <person name="Tzokas K."/>
            <person name="Batargias C."/>
            <person name="Tsiamis G."/>
        </authorList>
    </citation>
    <scope>NUCLEOTIDE SEQUENCE [LARGE SCALE GENOMIC DNA]</scope>
    <source>
        <strain evidence="2 3">DL</strain>
    </source>
</reference>
<gene>
    <name evidence="2" type="ORF">HLY00_2958</name>
</gene>
<dbReference type="PANTHER" id="PTHR43244:SF2">
    <property type="entry name" value="CONSERVED HYPOTHETICAL ALANINE AND PROLINE-RICH PROTEIN"/>
    <property type="match status" value="1"/>
</dbReference>
<protein>
    <submittedName>
        <fullName evidence="2">F420-dependent oxidoreductase</fullName>
    </submittedName>
</protein>
<keyword evidence="3" id="KW-1185">Reference proteome</keyword>
<dbReference type="SUPFAM" id="SSF51679">
    <property type="entry name" value="Bacterial luciferase-like"/>
    <property type="match status" value="1"/>
</dbReference>
<feature type="domain" description="Luciferase-like" evidence="1">
    <location>
        <begin position="16"/>
        <end position="316"/>
    </location>
</feature>
<dbReference type="InterPro" id="IPR019919">
    <property type="entry name" value="Lucif-like_OxRdtase_MSMEG_2256"/>
</dbReference>
<sequence>MRPEGGLKVDAAVVSRLSQVPTGARTLERRGFDGCWTAEVSHDPFLPLTLAAEHTTRIELGTSIAVAFARNPMTVAQIGWDLQDYSQGRFILGLGSQIKPHIEKRFSMPWSKPVARMHEFVLALREIWSCWREDTRLQFEGEFYTHTLMTPMFVPPAHPHGDPKVFVAAVGDRMTEMCGEVADGILAHAFSTQRYFREVTLPTLSRGLERSGRVRDDIEVASPLFVVTGRDDAEMKAAASGARKQIAFYASTPAYRRVLELHGWGDLHTELHRLSREGDWDGMGSLIDDTILGEFAVVAPVDELAAKIRARCDGLIDRVLVGFPPSVDEATVVDLVADLRGSA</sequence>
<dbReference type="NCBIfam" id="TIGR03617">
    <property type="entry name" value="F420_MSMEG_2256"/>
    <property type="match status" value="1"/>
</dbReference>
<dbReference type="Pfam" id="PF00296">
    <property type="entry name" value="Bac_luciferase"/>
    <property type="match status" value="1"/>
</dbReference>
<proteinExistence type="predicted"/>
<dbReference type="AlphaFoldDB" id="A0A850PTB9"/>
<name>A0A850PTB9_9MYCO</name>
<accession>A0A850PTB9</accession>
<dbReference type="PANTHER" id="PTHR43244">
    <property type="match status" value="1"/>
</dbReference>
<dbReference type="InterPro" id="IPR050564">
    <property type="entry name" value="F420-G6PD/mer"/>
</dbReference>
<comment type="caution">
    <text evidence="2">The sequence shown here is derived from an EMBL/GenBank/DDBJ whole genome shotgun (WGS) entry which is preliminary data.</text>
</comment>
<dbReference type="EMBL" id="JABFYL010000050">
    <property type="protein sequence ID" value="NVN53862.1"/>
    <property type="molecule type" value="Genomic_DNA"/>
</dbReference>